<dbReference type="GO" id="GO:0020037">
    <property type="term" value="F:heme binding"/>
    <property type="evidence" value="ECO:0007669"/>
    <property type="project" value="InterPro"/>
</dbReference>
<keyword evidence="5" id="KW-0285">Flavoprotein</keyword>
<evidence type="ECO:0000256" key="1">
    <source>
        <dbReference type="ARBA" id="ARBA00001970"/>
    </source>
</evidence>
<dbReference type="GO" id="GO:0019825">
    <property type="term" value="F:oxygen binding"/>
    <property type="evidence" value="ECO:0007669"/>
    <property type="project" value="InterPro"/>
</dbReference>
<dbReference type="Gene3D" id="3.40.50.80">
    <property type="entry name" value="Nucleotide-binding domain of ferredoxin-NADP reductase (FNR) module"/>
    <property type="match status" value="1"/>
</dbReference>
<evidence type="ECO:0000256" key="2">
    <source>
        <dbReference type="ARBA" id="ARBA00001974"/>
    </source>
</evidence>
<gene>
    <name evidence="10" type="ORF">KQ657_002263</name>
</gene>
<protein>
    <recommendedName>
        <fullName evidence="9">FAD-binding FR-type domain-containing protein</fullName>
    </recommendedName>
</protein>
<dbReference type="Pfam" id="PF00970">
    <property type="entry name" value="FAD_binding_6"/>
    <property type="match status" value="1"/>
</dbReference>
<dbReference type="Gene3D" id="1.10.490.10">
    <property type="entry name" value="Globins"/>
    <property type="match status" value="1"/>
</dbReference>
<keyword evidence="7" id="KW-0274">FAD</keyword>
<evidence type="ECO:0000313" key="11">
    <source>
        <dbReference type="Proteomes" id="UP000790833"/>
    </source>
</evidence>
<dbReference type="SUPFAM" id="SSF63380">
    <property type="entry name" value="Riboflavin synthase domain-like"/>
    <property type="match status" value="1"/>
</dbReference>
<reference evidence="10" key="1">
    <citation type="submission" date="2021-03" db="EMBL/GenBank/DDBJ databases">
        <authorList>
            <person name="Palmer J.M."/>
        </authorList>
    </citation>
    <scope>NUCLEOTIDE SEQUENCE</scope>
    <source>
        <strain evidence="10">ARV_011</strain>
    </source>
</reference>
<keyword evidence="8" id="KW-0408">Iron</keyword>
<evidence type="ECO:0000259" key="9">
    <source>
        <dbReference type="PROSITE" id="PS51384"/>
    </source>
</evidence>
<dbReference type="GO" id="GO:0046872">
    <property type="term" value="F:metal ion binding"/>
    <property type="evidence" value="ECO:0007669"/>
    <property type="project" value="UniProtKB-KW"/>
</dbReference>
<dbReference type="PROSITE" id="PS51384">
    <property type="entry name" value="FAD_FR"/>
    <property type="match status" value="1"/>
</dbReference>
<dbReference type="InterPro" id="IPR012292">
    <property type="entry name" value="Globin/Proto"/>
</dbReference>
<dbReference type="GO" id="GO:0071949">
    <property type="term" value="F:FAD binding"/>
    <property type="evidence" value="ECO:0007669"/>
    <property type="project" value="TreeGrafter"/>
</dbReference>
<evidence type="ECO:0000256" key="8">
    <source>
        <dbReference type="ARBA" id="ARBA00023004"/>
    </source>
</evidence>
<keyword evidence="4" id="KW-0349">Heme</keyword>
<dbReference type="GeneID" id="66115637"/>
<dbReference type="RefSeq" id="XP_043051423.1">
    <property type="nucleotide sequence ID" value="XM_043193035.1"/>
</dbReference>
<evidence type="ECO:0000256" key="4">
    <source>
        <dbReference type="ARBA" id="ARBA00022617"/>
    </source>
</evidence>
<dbReference type="InterPro" id="IPR008333">
    <property type="entry name" value="Cbr1-like_FAD-bd_dom"/>
</dbReference>
<evidence type="ECO:0000256" key="5">
    <source>
        <dbReference type="ARBA" id="ARBA00022630"/>
    </source>
</evidence>
<dbReference type="OrthoDB" id="436496at2759"/>
<dbReference type="GO" id="GO:0046210">
    <property type="term" value="P:nitric oxide catabolic process"/>
    <property type="evidence" value="ECO:0007669"/>
    <property type="project" value="TreeGrafter"/>
</dbReference>
<dbReference type="PANTHER" id="PTHR43396:SF3">
    <property type="entry name" value="FLAVOHEMOPROTEIN"/>
    <property type="match status" value="1"/>
</dbReference>
<dbReference type="Proteomes" id="UP000790833">
    <property type="component" value="Unassembled WGS sequence"/>
</dbReference>
<dbReference type="PANTHER" id="PTHR43396">
    <property type="entry name" value="FLAVOHEMOPROTEIN"/>
    <property type="match status" value="1"/>
</dbReference>
<keyword evidence="6" id="KW-0479">Metal-binding</keyword>
<keyword evidence="3" id="KW-0216">Detoxification</keyword>
<dbReference type="EMBL" id="JAHMUF010000002">
    <property type="protein sequence ID" value="KAG7195878.1"/>
    <property type="molecule type" value="Genomic_DNA"/>
</dbReference>
<proteinExistence type="predicted"/>
<dbReference type="InterPro" id="IPR039261">
    <property type="entry name" value="FNR_nucleotide-bd"/>
</dbReference>
<dbReference type="SUPFAM" id="SSF46458">
    <property type="entry name" value="Globin-like"/>
    <property type="match status" value="1"/>
</dbReference>
<dbReference type="GO" id="GO:0071500">
    <property type="term" value="P:cellular response to nitrosative stress"/>
    <property type="evidence" value="ECO:0007669"/>
    <property type="project" value="TreeGrafter"/>
</dbReference>
<feature type="domain" description="FAD-binding FR-type" evidence="9">
    <location>
        <begin position="149"/>
        <end position="252"/>
    </location>
</feature>
<dbReference type="InterPro" id="IPR017938">
    <property type="entry name" value="Riboflavin_synthase-like_b-brl"/>
</dbReference>
<sequence>MTQLTTVEYDYIQSFIPLYETRGTRIVSDVYNRLFAANPEIKSYFVNLGLFTTSLPKFWTLLILDVLSKFPQWQNHALESRLFDELVIKHVSVGFPSEYYELIEPYAYGALASAHHTTVDEHIFHTVFTKLTSLLKEKEEQLCSTLPWKGFERFQVTGIVQECKSIKSVYFTPVKTKFKLPEVKPGQHILLKVNLEGEDLVRDYNLSANTLDNKWRISVRNYNGKVSSYIHGSLKVGDILDIAAPTGIDVYDDKFKAAARSEKLALFAGGLGIFPCVPLIETALKEKKHVTLFYSSHSYHHRPFFDWLKDLKRVYHWNFKIREYFTVKPTDFSTDSLSNGVGELDDHPIRNLDMEYLTSEWDCLIVGPPHYAAFIDQELRKLKVENITTWKLGSVIIDAAPDPNV</sequence>
<organism evidence="10 11">
    <name type="scientific">Scheffersomyces spartinae</name>
    <dbReference type="NCBI Taxonomy" id="45513"/>
    <lineage>
        <taxon>Eukaryota</taxon>
        <taxon>Fungi</taxon>
        <taxon>Dikarya</taxon>
        <taxon>Ascomycota</taxon>
        <taxon>Saccharomycotina</taxon>
        <taxon>Pichiomycetes</taxon>
        <taxon>Debaryomycetaceae</taxon>
        <taxon>Scheffersomyces</taxon>
    </lineage>
</organism>
<comment type="cofactor">
    <cofactor evidence="2">
        <name>FAD</name>
        <dbReference type="ChEBI" id="CHEBI:57692"/>
    </cofactor>
</comment>
<comment type="caution">
    <text evidence="10">The sequence shown here is derived from an EMBL/GenBank/DDBJ whole genome shotgun (WGS) entry which is preliminary data.</text>
</comment>
<comment type="cofactor">
    <cofactor evidence="1">
        <name>heme b</name>
        <dbReference type="ChEBI" id="CHEBI:60344"/>
    </cofactor>
</comment>
<dbReference type="InterPro" id="IPR017927">
    <property type="entry name" value="FAD-bd_FR_type"/>
</dbReference>
<dbReference type="Gene3D" id="2.40.30.10">
    <property type="entry name" value="Translation factors"/>
    <property type="match status" value="1"/>
</dbReference>
<evidence type="ECO:0000313" key="10">
    <source>
        <dbReference type="EMBL" id="KAG7195878.1"/>
    </source>
</evidence>
<keyword evidence="11" id="KW-1185">Reference proteome</keyword>
<evidence type="ECO:0000256" key="6">
    <source>
        <dbReference type="ARBA" id="ARBA00022723"/>
    </source>
</evidence>
<dbReference type="SUPFAM" id="SSF52343">
    <property type="entry name" value="Ferredoxin reductase-like, C-terminal NADP-linked domain"/>
    <property type="match status" value="1"/>
</dbReference>
<dbReference type="InterPro" id="IPR009050">
    <property type="entry name" value="Globin-like_sf"/>
</dbReference>
<accession>A0A9P7VEB9</accession>
<evidence type="ECO:0000256" key="3">
    <source>
        <dbReference type="ARBA" id="ARBA00022575"/>
    </source>
</evidence>
<evidence type="ECO:0000256" key="7">
    <source>
        <dbReference type="ARBA" id="ARBA00022827"/>
    </source>
</evidence>
<name>A0A9P7VEB9_9ASCO</name>
<dbReference type="AlphaFoldDB" id="A0A9P7VEB9"/>
<dbReference type="GO" id="GO:0008941">
    <property type="term" value="F:nitric oxide dioxygenase NAD(P)H activity"/>
    <property type="evidence" value="ECO:0007669"/>
    <property type="project" value="TreeGrafter"/>
</dbReference>
<dbReference type="GO" id="GO:0009636">
    <property type="term" value="P:response to toxic substance"/>
    <property type="evidence" value="ECO:0007669"/>
    <property type="project" value="UniProtKB-KW"/>
</dbReference>